<proteinExistence type="predicted"/>
<keyword evidence="2" id="KW-1185">Reference proteome</keyword>
<protein>
    <submittedName>
        <fullName evidence="1">Uncharacterized protein</fullName>
    </submittedName>
</protein>
<organism evidence="1 2">
    <name type="scientific">Puccinia graminis f. sp. tritici</name>
    <dbReference type="NCBI Taxonomy" id="56615"/>
    <lineage>
        <taxon>Eukaryota</taxon>
        <taxon>Fungi</taxon>
        <taxon>Dikarya</taxon>
        <taxon>Basidiomycota</taxon>
        <taxon>Pucciniomycotina</taxon>
        <taxon>Pucciniomycetes</taxon>
        <taxon>Pucciniales</taxon>
        <taxon>Pucciniaceae</taxon>
        <taxon>Puccinia</taxon>
    </lineage>
</organism>
<sequence length="187" mass="22291">MITWGTRTRKMSKEDHINKITDKLNELGENGRYRLMEKIVDDVRDILACEKLDLKESWKKYMGEIRFTRTDPNLETPPEEKLQENLFNWCLGEKEAWSNLWQTDTELWRLSIRKKLEYFEVTQGTVGVAVDFHTLIMAWNSSFVYDSFAYALFMSRIGYKWPNNGDNKMIKKLYAWKWGNMIKSHAT</sequence>
<dbReference type="Proteomes" id="UP000324748">
    <property type="component" value="Unassembled WGS sequence"/>
</dbReference>
<accession>A0A5B0QF77</accession>
<evidence type="ECO:0000313" key="1">
    <source>
        <dbReference type="EMBL" id="KAA1111870.1"/>
    </source>
</evidence>
<comment type="caution">
    <text evidence="1">The sequence shown here is derived from an EMBL/GenBank/DDBJ whole genome shotgun (WGS) entry which is preliminary data.</text>
</comment>
<dbReference type="EMBL" id="VSWC01000016">
    <property type="protein sequence ID" value="KAA1111870.1"/>
    <property type="molecule type" value="Genomic_DNA"/>
</dbReference>
<evidence type="ECO:0000313" key="2">
    <source>
        <dbReference type="Proteomes" id="UP000324748"/>
    </source>
</evidence>
<reference evidence="1 2" key="1">
    <citation type="submission" date="2019-05" db="EMBL/GenBank/DDBJ databases">
        <title>Emergence of the Ug99 lineage of the wheat stem rust pathogen through somatic hybridization.</title>
        <authorList>
            <person name="Li F."/>
            <person name="Upadhyaya N.M."/>
            <person name="Sperschneider J."/>
            <person name="Matny O."/>
            <person name="Nguyen-Phuc H."/>
            <person name="Mago R."/>
            <person name="Raley C."/>
            <person name="Miller M.E."/>
            <person name="Silverstein K.A.T."/>
            <person name="Henningsen E."/>
            <person name="Hirsch C.D."/>
            <person name="Visser B."/>
            <person name="Pretorius Z.A."/>
            <person name="Steffenson B.J."/>
            <person name="Schwessinger B."/>
            <person name="Dodds P.N."/>
            <person name="Figueroa M."/>
        </authorList>
    </citation>
    <scope>NUCLEOTIDE SEQUENCE [LARGE SCALE GENOMIC DNA]</scope>
    <source>
        <strain evidence="1">21-0</strain>
    </source>
</reference>
<name>A0A5B0QF77_PUCGR</name>
<gene>
    <name evidence="1" type="ORF">PGT21_014247</name>
</gene>
<dbReference type="AlphaFoldDB" id="A0A5B0QF77"/>